<gene>
    <name evidence="1" type="ORF">CDO52_26490</name>
</gene>
<organism evidence="1 2">
    <name type="scientific">Nocardiopsis gilva YIM 90087</name>
    <dbReference type="NCBI Taxonomy" id="1235441"/>
    <lineage>
        <taxon>Bacteria</taxon>
        <taxon>Bacillati</taxon>
        <taxon>Actinomycetota</taxon>
        <taxon>Actinomycetes</taxon>
        <taxon>Streptosporangiales</taxon>
        <taxon>Nocardiopsidaceae</taxon>
        <taxon>Nocardiopsis</taxon>
    </lineage>
</organism>
<proteinExistence type="predicted"/>
<evidence type="ECO:0000313" key="1">
    <source>
        <dbReference type="EMBL" id="ASU85876.1"/>
    </source>
</evidence>
<name>A0A223SCR5_9ACTN</name>
<dbReference type="AlphaFoldDB" id="A0A223SCR5"/>
<evidence type="ECO:0000313" key="2">
    <source>
        <dbReference type="Proteomes" id="UP000215005"/>
    </source>
</evidence>
<keyword evidence="2" id="KW-1185">Reference proteome</keyword>
<protein>
    <submittedName>
        <fullName evidence="1">Uncharacterized protein</fullName>
    </submittedName>
</protein>
<dbReference type="Proteomes" id="UP000215005">
    <property type="component" value="Chromosome"/>
</dbReference>
<reference evidence="1 2" key="1">
    <citation type="submission" date="2017-08" db="EMBL/GenBank/DDBJ databases">
        <title>The complete genome sequence of Nocardiopsis gilva YIM 90087.</title>
        <authorList>
            <person name="Yin M."/>
            <person name="Tang S."/>
        </authorList>
    </citation>
    <scope>NUCLEOTIDE SEQUENCE [LARGE SCALE GENOMIC DNA]</scope>
    <source>
        <strain evidence="1 2">YIM 90087</strain>
    </source>
</reference>
<sequence>MRVNALGDLLYRQRTSEELIDRAQLGHNVQQMRQPQAILKVQHASLRSIQTQILVGGNIRGHLRLRR</sequence>
<dbReference type="RefSeq" id="WP_017621911.1">
    <property type="nucleotide sequence ID" value="NZ_ANBG01000457.1"/>
</dbReference>
<accession>A0A223SCR5</accession>
<dbReference type="EMBL" id="CP022753">
    <property type="protein sequence ID" value="ASU85876.1"/>
    <property type="molecule type" value="Genomic_DNA"/>
</dbReference>
<dbReference type="KEGG" id="ngv:CDO52_26490"/>